<organism evidence="8 9">
    <name type="scientific">Polyangium mundeleinium</name>
    <dbReference type="NCBI Taxonomy" id="2995306"/>
    <lineage>
        <taxon>Bacteria</taxon>
        <taxon>Pseudomonadati</taxon>
        <taxon>Myxococcota</taxon>
        <taxon>Polyangia</taxon>
        <taxon>Polyangiales</taxon>
        <taxon>Polyangiaceae</taxon>
        <taxon>Polyangium</taxon>
    </lineage>
</organism>
<evidence type="ECO:0000256" key="4">
    <source>
        <dbReference type="ARBA" id="ARBA00022777"/>
    </source>
</evidence>
<evidence type="ECO:0000256" key="1">
    <source>
        <dbReference type="ARBA" id="ARBA00012513"/>
    </source>
</evidence>
<dbReference type="EMBL" id="JAQNDO010000001">
    <property type="protein sequence ID" value="MDC0748085.1"/>
    <property type="molecule type" value="Genomic_DNA"/>
</dbReference>
<dbReference type="InterPro" id="IPR000719">
    <property type="entry name" value="Prot_kinase_dom"/>
</dbReference>
<sequence length="447" mass="47404">MPRSIERIGPYEVIGELASGGMATTYLARKTGEVGFERLVVMKRVHPHLLKEPNLRDMLADEARVAASMRHPNVVPVEDVVNASGELCLVMPYVESLSLGALVDAARRAGERLPPAVASRILLDVLAGLDAAHEAKDLRGEPLEIVHRDVSPRNVLVGTDGRARLIDFGVAKAARRITQTGSGIMKGTIAYMAPEQLRRRELDRRADVFAAGVVLHEAITGERLFNGHDEADVLIGVLADEIPRLSEGALGLSPAIDEVLETALSRDPEERFASAAAFAEALERALPPAPAREVSAILARLGAAEIERRREAVRVFLDQPRVDTAENTPRRRSSSRTILMLASAAALAGGGLLALEAMRRAAPSPARANAGVEARVASARDAAGIVERNASGEAAPSERGPVPAAATAEARPSSGGAAGSAHPKAPASRWDLHANPYQAGEIGDNRR</sequence>
<dbReference type="Gene3D" id="3.30.200.20">
    <property type="entry name" value="Phosphorylase Kinase, domain 1"/>
    <property type="match status" value="1"/>
</dbReference>
<dbReference type="GO" id="GO:0016301">
    <property type="term" value="F:kinase activity"/>
    <property type="evidence" value="ECO:0007669"/>
    <property type="project" value="UniProtKB-KW"/>
</dbReference>
<dbReference type="PANTHER" id="PTHR43671">
    <property type="entry name" value="SERINE/THREONINE-PROTEIN KINASE NEK"/>
    <property type="match status" value="1"/>
</dbReference>
<protein>
    <recommendedName>
        <fullName evidence="1">non-specific serine/threonine protein kinase</fullName>
        <ecNumber evidence="1">2.7.11.1</ecNumber>
    </recommendedName>
</protein>
<dbReference type="PANTHER" id="PTHR43671:SF13">
    <property type="entry name" value="SERINE_THREONINE-PROTEIN KINASE NEK2"/>
    <property type="match status" value="1"/>
</dbReference>
<keyword evidence="2" id="KW-0808">Transferase</keyword>
<accession>A0ABT5F1W1</accession>
<evidence type="ECO:0000256" key="2">
    <source>
        <dbReference type="ARBA" id="ARBA00022679"/>
    </source>
</evidence>
<feature type="region of interest" description="Disordered" evidence="6">
    <location>
        <begin position="388"/>
        <end position="447"/>
    </location>
</feature>
<evidence type="ECO:0000313" key="8">
    <source>
        <dbReference type="EMBL" id="MDC0748085.1"/>
    </source>
</evidence>
<keyword evidence="5" id="KW-0067">ATP-binding</keyword>
<feature type="compositionally biased region" description="Low complexity" evidence="6">
    <location>
        <begin position="408"/>
        <end position="428"/>
    </location>
</feature>
<keyword evidence="9" id="KW-1185">Reference proteome</keyword>
<dbReference type="PROSITE" id="PS50011">
    <property type="entry name" value="PROTEIN_KINASE_DOM"/>
    <property type="match status" value="1"/>
</dbReference>
<feature type="domain" description="Protein kinase" evidence="7">
    <location>
        <begin position="11"/>
        <end position="286"/>
    </location>
</feature>
<evidence type="ECO:0000256" key="6">
    <source>
        <dbReference type="SAM" id="MobiDB-lite"/>
    </source>
</evidence>
<evidence type="ECO:0000256" key="3">
    <source>
        <dbReference type="ARBA" id="ARBA00022741"/>
    </source>
</evidence>
<name>A0ABT5F1W1_9BACT</name>
<proteinExistence type="predicted"/>
<dbReference type="Gene3D" id="1.10.510.10">
    <property type="entry name" value="Transferase(Phosphotransferase) domain 1"/>
    <property type="match status" value="1"/>
</dbReference>
<dbReference type="InterPro" id="IPR011009">
    <property type="entry name" value="Kinase-like_dom_sf"/>
</dbReference>
<gene>
    <name evidence="8" type="ORF">POL67_42550</name>
</gene>
<dbReference type="InterPro" id="IPR050660">
    <property type="entry name" value="NEK_Ser/Thr_kinase"/>
</dbReference>
<dbReference type="Proteomes" id="UP001221411">
    <property type="component" value="Unassembled WGS sequence"/>
</dbReference>
<dbReference type="SUPFAM" id="SSF56112">
    <property type="entry name" value="Protein kinase-like (PK-like)"/>
    <property type="match status" value="1"/>
</dbReference>
<dbReference type="InterPro" id="IPR008266">
    <property type="entry name" value="Tyr_kinase_AS"/>
</dbReference>
<evidence type="ECO:0000256" key="5">
    <source>
        <dbReference type="ARBA" id="ARBA00022840"/>
    </source>
</evidence>
<evidence type="ECO:0000313" key="9">
    <source>
        <dbReference type="Proteomes" id="UP001221411"/>
    </source>
</evidence>
<reference evidence="8 9" key="1">
    <citation type="submission" date="2022-11" db="EMBL/GenBank/DDBJ databases">
        <title>Minimal conservation of predation-associated metabolite biosynthetic gene clusters underscores biosynthetic potential of Myxococcota including descriptions for ten novel species: Archangium lansinium sp. nov., Myxococcus landrumus sp. nov., Nannocystis bai.</title>
        <authorList>
            <person name="Ahearne A."/>
            <person name="Stevens C."/>
            <person name="Dowd S."/>
        </authorList>
    </citation>
    <scope>NUCLEOTIDE SEQUENCE [LARGE SCALE GENOMIC DNA]</scope>
    <source>
        <strain evidence="8 9">RJM3</strain>
    </source>
</reference>
<dbReference type="Pfam" id="PF00069">
    <property type="entry name" value="Pkinase"/>
    <property type="match status" value="1"/>
</dbReference>
<dbReference type="CDD" id="cd14014">
    <property type="entry name" value="STKc_PknB_like"/>
    <property type="match status" value="1"/>
</dbReference>
<dbReference type="RefSeq" id="WP_271926869.1">
    <property type="nucleotide sequence ID" value="NZ_JAQNDO010000001.1"/>
</dbReference>
<evidence type="ECO:0000259" key="7">
    <source>
        <dbReference type="PROSITE" id="PS50011"/>
    </source>
</evidence>
<keyword evidence="4 8" id="KW-0418">Kinase</keyword>
<comment type="caution">
    <text evidence="8">The sequence shown here is derived from an EMBL/GenBank/DDBJ whole genome shotgun (WGS) entry which is preliminary data.</text>
</comment>
<dbReference type="PROSITE" id="PS00109">
    <property type="entry name" value="PROTEIN_KINASE_TYR"/>
    <property type="match status" value="1"/>
</dbReference>
<keyword evidence="3" id="KW-0547">Nucleotide-binding</keyword>
<dbReference type="EC" id="2.7.11.1" evidence="1"/>